<dbReference type="PANTHER" id="PTHR43298:SF2">
    <property type="entry name" value="FMN_FAD EXPORTER YEEO-RELATED"/>
    <property type="match status" value="1"/>
</dbReference>
<dbReference type="GO" id="GO:0005886">
    <property type="term" value="C:plasma membrane"/>
    <property type="evidence" value="ECO:0007669"/>
    <property type="project" value="UniProtKB-SubCell"/>
</dbReference>
<dbReference type="GO" id="GO:0015297">
    <property type="term" value="F:antiporter activity"/>
    <property type="evidence" value="ECO:0007669"/>
    <property type="project" value="UniProtKB-KW"/>
</dbReference>
<dbReference type="Pfam" id="PF01554">
    <property type="entry name" value="MatE"/>
    <property type="match status" value="2"/>
</dbReference>
<dbReference type="GO" id="GO:0042910">
    <property type="term" value="F:xenobiotic transmembrane transporter activity"/>
    <property type="evidence" value="ECO:0007669"/>
    <property type="project" value="InterPro"/>
</dbReference>
<reference evidence="11 12" key="1">
    <citation type="submission" date="2020-10" db="EMBL/GenBank/DDBJ databases">
        <title>The genome of sulfurovum sp.</title>
        <authorList>
            <person name="Xie S."/>
            <person name="Shao Z."/>
            <person name="Jiang L."/>
        </authorList>
    </citation>
    <scope>NUCLEOTIDE SEQUENCE [LARGE SCALE GENOMIC DNA]</scope>
    <source>
        <strain evidence="11 12">ST-419</strain>
    </source>
</reference>
<accession>A0A7M1S3W3</accession>
<dbReference type="PANTHER" id="PTHR43298">
    <property type="entry name" value="MULTIDRUG RESISTANCE PROTEIN NORM-RELATED"/>
    <property type="match status" value="1"/>
</dbReference>
<evidence type="ECO:0000256" key="9">
    <source>
        <dbReference type="ARBA" id="ARBA00031636"/>
    </source>
</evidence>
<keyword evidence="3" id="KW-0050">Antiport</keyword>
<dbReference type="InterPro" id="IPR050222">
    <property type="entry name" value="MATE_MdtK"/>
</dbReference>
<evidence type="ECO:0000256" key="8">
    <source>
        <dbReference type="ARBA" id="ARBA00023136"/>
    </source>
</evidence>
<dbReference type="RefSeq" id="WP_197548461.1">
    <property type="nucleotide sequence ID" value="NZ_CP063164.1"/>
</dbReference>
<feature type="transmembrane region" description="Helical" evidence="10">
    <location>
        <begin position="12"/>
        <end position="31"/>
    </location>
</feature>
<feature type="transmembrane region" description="Helical" evidence="10">
    <location>
        <begin position="280"/>
        <end position="299"/>
    </location>
</feature>
<keyword evidence="12" id="KW-1185">Reference proteome</keyword>
<dbReference type="InterPro" id="IPR002528">
    <property type="entry name" value="MATE_fam"/>
</dbReference>
<keyword evidence="7" id="KW-0406">Ion transport</keyword>
<evidence type="ECO:0000313" key="11">
    <source>
        <dbReference type="EMBL" id="QOR61752.1"/>
    </source>
</evidence>
<feature type="transmembrane region" description="Helical" evidence="10">
    <location>
        <begin position="130"/>
        <end position="154"/>
    </location>
</feature>
<feature type="transmembrane region" description="Helical" evidence="10">
    <location>
        <begin position="311"/>
        <end position="332"/>
    </location>
</feature>
<dbReference type="GO" id="GO:0006811">
    <property type="term" value="P:monoatomic ion transport"/>
    <property type="evidence" value="ECO:0007669"/>
    <property type="project" value="UniProtKB-KW"/>
</dbReference>
<name>A0A7M1S3W3_9BACT</name>
<evidence type="ECO:0000256" key="2">
    <source>
        <dbReference type="ARBA" id="ARBA00022448"/>
    </source>
</evidence>
<gene>
    <name evidence="11" type="ORF">IMZ28_10030</name>
</gene>
<keyword evidence="5 10" id="KW-0812">Transmembrane</keyword>
<feature type="transmembrane region" description="Helical" evidence="10">
    <location>
        <begin position="95"/>
        <end position="118"/>
    </location>
</feature>
<keyword evidence="4" id="KW-1003">Cell membrane</keyword>
<evidence type="ECO:0000256" key="1">
    <source>
        <dbReference type="ARBA" id="ARBA00004651"/>
    </source>
</evidence>
<dbReference type="NCBIfam" id="TIGR00797">
    <property type="entry name" value="matE"/>
    <property type="match status" value="1"/>
</dbReference>
<evidence type="ECO:0000256" key="10">
    <source>
        <dbReference type="SAM" id="Phobius"/>
    </source>
</evidence>
<proteinExistence type="predicted"/>
<evidence type="ECO:0000256" key="4">
    <source>
        <dbReference type="ARBA" id="ARBA00022475"/>
    </source>
</evidence>
<evidence type="ECO:0000256" key="7">
    <source>
        <dbReference type="ARBA" id="ARBA00023065"/>
    </source>
</evidence>
<comment type="subcellular location">
    <subcellularLocation>
        <location evidence="1">Cell membrane</location>
        <topology evidence="1">Multi-pass membrane protein</topology>
    </subcellularLocation>
</comment>
<keyword evidence="8 10" id="KW-0472">Membrane</keyword>
<dbReference type="CDD" id="cd13137">
    <property type="entry name" value="MATE_NorM_like"/>
    <property type="match status" value="1"/>
</dbReference>
<organism evidence="11 12">
    <name type="scientific">Sulfurovum indicum</name>
    <dbReference type="NCBI Taxonomy" id="2779528"/>
    <lineage>
        <taxon>Bacteria</taxon>
        <taxon>Pseudomonadati</taxon>
        <taxon>Campylobacterota</taxon>
        <taxon>Epsilonproteobacteria</taxon>
        <taxon>Campylobacterales</taxon>
        <taxon>Sulfurovaceae</taxon>
        <taxon>Sulfurovum</taxon>
    </lineage>
</organism>
<feature type="transmembrane region" description="Helical" evidence="10">
    <location>
        <begin position="386"/>
        <end position="404"/>
    </location>
</feature>
<feature type="transmembrane region" description="Helical" evidence="10">
    <location>
        <begin position="192"/>
        <end position="214"/>
    </location>
</feature>
<evidence type="ECO:0000256" key="5">
    <source>
        <dbReference type="ARBA" id="ARBA00022692"/>
    </source>
</evidence>
<dbReference type="EMBL" id="CP063164">
    <property type="protein sequence ID" value="QOR61752.1"/>
    <property type="molecule type" value="Genomic_DNA"/>
</dbReference>
<sequence length="441" mass="49317">MLRYFPSKHQKILKLSIPAAVNSLLDMLQVITDLIMVGRLSAFAVAAVGLGLQSLMFVFAVLTVLHVGTSALLSRFVGAQRFKRASIGLSTLLRFAFFLSIPAMAAWYFLASSIYVWFGTVSEVVVLGEHYVRMLTWMMPFVFMKLVFVSALNAAGDTKTPMKVKIVSIALNVTLNYLLIFGSFGFPQLGVLGAAVGTVIVNMVEFVVYLVLYLRRHTPYLPVWYYSKRLLGRALKVGIPASVERALTFGSFMLFTAIIAQYGTAELAGYQIGLRVEGLAFMPGIGFTIAAMALMGQGLGAKDPERAREDVLLVLKYTTGFMFFLSFFMIFIPEKIVWFFTDDVRTIEEASLYLRIVGVSQIPLAFNFVLSGALRGAGDTKRTLKINLVSLWFVRIVPAFLLSWYFHTILLVYLAMISDTFVKAVWLWRTFSKGKWQKITI</sequence>
<feature type="transmembrane region" description="Helical" evidence="10">
    <location>
        <begin position="43"/>
        <end position="74"/>
    </location>
</feature>
<dbReference type="InterPro" id="IPR048279">
    <property type="entry name" value="MdtK-like"/>
</dbReference>
<feature type="transmembrane region" description="Helical" evidence="10">
    <location>
        <begin position="166"/>
        <end position="186"/>
    </location>
</feature>
<keyword evidence="2" id="KW-0813">Transport</keyword>
<feature type="transmembrane region" description="Helical" evidence="10">
    <location>
        <begin position="352"/>
        <end position="374"/>
    </location>
</feature>
<dbReference type="AlphaFoldDB" id="A0A7M1S3W3"/>
<evidence type="ECO:0000256" key="3">
    <source>
        <dbReference type="ARBA" id="ARBA00022449"/>
    </source>
</evidence>
<evidence type="ECO:0000313" key="12">
    <source>
        <dbReference type="Proteomes" id="UP000595074"/>
    </source>
</evidence>
<feature type="transmembrane region" description="Helical" evidence="10">
    <location>
        <begin position="410"/>
        <end position="428"/>
    </location>
</feature>
<dbReference type="Proteomes" id="UP000595074">
    <property type="component" value="Chromosome"/>
</dbReference>
<dbReference type="KEGG" id="sinu:IMZ28_10030"/>
<feature type="transmembrane region" description="Helical" evidence="10">
    <location>
        <begin position="235"/>
        <end position="260"/>
    </location>
</feature>
<protein>
    <recommendedName>
        <fullName evidence="9">Multidrug-efflux transporter</fullName>
    </recommendedName>
</protein>
<keyword evidence="6 10" id="KW-1133">Transmembrane helix</keyword>
<dbReference type="PIRSF" id="PIRSF006603">
    <property type="entry name" value="DinF"/>
    <property type="match status" value="1"/>
</dbReference>
<evidence type="ECO:0000256" key="6">
    <source>
        <dbReference type="ARBA" id="ARBA00022989"/>
    </source>
</evidence>